<proteinExistence type="predicted"/>
<accession>A0A6G0WGH5</accession>
<dbReference type="AlphaFoldDB" id="A0A6G0WGH5"/>
<feature type="compositionally biased region" description="Acidic residues" evidence="1">
    <location>
        <begin position="21"/>
        <end position="34"/>
    </location>
</feature>
<dbReference type="Pfam" id="PF07727">
    <property type="entry name" value="RVT_2"/>
    <property type="match status" value="1"/>
</dbReference>
<evidence type="ECO:0000313" key="4">
    <source>
        <dbReference type="Proteomes" id="UP000481153"/>
    </source>
</evidence>
<reference evidence="3 4" key="1">
    <citation type="submission" date="2019-07" db="EMBL/GenBank/DDBJ databases">
        <title>Genomics analysis of Aphanomyces spp. identifies a new class of oomycete effector associated with host adaptation.</title>
        <authorList>
            <person name="Gaulin E."/>
        </authorList>
    </citation>
    <scope>NUCLEOTIDE SEQUENCE [LARGE SCALE GENOMIC DNA]</scope>
    <source>
        <strain evidence="3 4">ATCC 201684</strain>
    </source>
</reference>
<dbReference type="EMBL" id="VJMJ01000221">
    <property type="protein sequence ID" value="KAF0726228.1"/>
    <property type="molecule type" value="Genomic_DNA"/>
</dbReference>
<feature type="domain" description="Reverse transcriptase Ty1/copia-type" evidence="2">
    <location>
        <begin position="219"/>
        <end position="290"/>
    </location>
</feature>
<comment type="caution">
    <text evidence="3">The sequence shown here is derived from an EMBL/GenBank/DDBJ whole genome shotgun (WGS) entry which is preliminary data.</text>
</comment>
<evidence type="ECO:0000313" key="3">
    <source>
        <dbReference type="EMBL" id="KAF0726228.1"/>
    </source>
</evidence>
<feature type="region of interest" description="Disordered" evidence="1">
    <location>
        <begin position="17"/>
        <end position="137"/>
    </location>
</feature>
<sequence length="291" mass="32678">MNVTFCENRFLGDRTTHDEYLNIDDEDDEDDGEPTQDHRQLLEPTTTPAAAPRTGGDRTQVGRTTSKLDLKSPSTSSNPTRQSLRLLERFKRNDQPNVTLGEQESAPNNRMALRSRDRLQPPSQYTSGIGDRRQIGNDQNLDNLQHEITESTDASTVNTATECDHDSTMLAINGLEFACSAVSPLDDVSQSHREAMASKDHVEWAKAEQLELHQLREAKTWKLVELPTGCKAIGSRWTYAKQINTEGEIVRYKARLVCKGFSQVQGIDYFETYSPVVKMTTARTCMALVVN</sequence>
<organism evidence="3 4">
    <name type="scientific">Aphanomyces euteiches</name>
    <dbReference type="NCBI Taxonomy" id="100861"/>
    <lineage>
        <taxon>Eukaryota</taxon>
        <taxon>Sar</taxon>
        <taxon>Stramenopiles</taxon>
        <taxon>Oomycota</taxon>
        <taxon>Saprolegniomycetes</taxon>
        <taxon>Saprolegniales</taxon>
        <taxon>Verrucalvaceae</taxon>
        <taxon>Aphanomyces</taxon>
    </lineage>
</organism>
<dbReference type="VEuPathDB" id="FungiDB:AeMF1_003758"/>
<evidence type="ECO:0000259" key="2">
    <source>
        <dbReference type="Pfam" id="PF07727"/>
    </source>
</evidence>
<protein>
    <recommendedName>
        <fullName evidence="2">Reverse transcriptase Ty1/copia-type domain-containing protein</fullName>
    </recommendedName>
</protein>
<keyword evidence="4" id="KW-1185">Reference proteome</keyword>
<dbReference type="Proteomes" id="UP000481153">
    <property type="component" value="Unassembled WGS sequence"/>
</dbReference>
<dbReference type="InterPro" id="IPR013103">
    <property type="entry name" value="RVT_2"/>
</dbReference>
<evidence type="ECO:0000256" key="1">
    <source>
        <dbReference type="SAM" id="MobiDB-lite"/>
    </source>
</evidence>
<gene>
    <name evidence="3" type="ORF">Ae201684_015479</name>
</gene>
<name>A0A6G0WGH5_9STRA</name>
<feature type="compositionally biased region" description="Polar residues" evidence="1">
    <location>
        <begin position="61"/>
        <end position="83"/>
    </location>
</feature>
<feature type="compositionally biased region" description="Polar residues" evidence="1">
    <location>
        <begin position="95"/>
        <end position="108"/>
    </location>
</feature>